<evidence type="ECO:0000313" key="2">
    <source>
        <dbReference type="EMBL" id="DAD69277.1"/>
    </source>
</evidence>
<reference evidence="2" key="1">
    <citation type="journal article" date="2021" name="Proc. Natl. Acad. Sci. U.S.A.">
        <title>A Catalog of Tens of Thousands of Viruses from Human Metagenomes Reveals Hidden Associations with Chronic Diseases.</title>
        <authorList>
            <person name="Tisza M.J."/>
            <person name="Buck C.B."/>
        </authorList>
    </citation>
    <scope>NUCLEOTIDE SEQUENCE</scope>
    <source>
        <strain evidence="2">Cte0t5</strain>
    </source>
</reference>
<organism evidence="2">
    <name type="scientific">Myoviridae sp. cte0t5</name>
    <dbReference type="NCBI Taxonomy" id="2823549"/>
    <lineage>
        <taxon>Viruses</taxon>
        <taxon>Duplodnaviria</taxon>
        <taxon>Heunggongvirae</taxon>
        <taxon>Uroviricota</taxon>
        <taxon>Caudoviricetes</taxon>
    </lineage>
</organism>
<dbReference type="EMBL" id="BK014717">
    <property type="protein sequence ID" value="DAD69277.1"/>
    <property type="molecule type" value="Genomic_DNA"/>
</dbReference>
<protein>
    <submittedName>
        <fullName evidence="2">Uncharacterized protein</fullName>
    </submittedName>
</protein>
<evidence type="ECO:0000256" key="1">
    <source>
        <dbReference type="SAM" id="MobiDB-lite"/>
    </source>
</evidence>
<feature type="region of interest" description="Disordered" evidence="1">
    <location>
        <begin position="1"/>
        <end position="40"/>
    </location>
</feature>
<proteinExistence type="predicted"/>
<feature type="compositionally biased region" description="Basic residues" evidence="1">
    <location>
        <begin position="24"/>
        <end position="40"/>
    </location>
</feature>
<sequence length="40" mass="4656">MRAVSWPQTGVGPRCRPLDVRAGRVARGRQDRRGRRRGRR</sequence>
<accession>A0A8S5LGS1</accession>
<name>A0A8S5LGS1_9CAUD</name>